<evidence type="ECO:0000256" key="7">
    <source>
        <dbReference type="ARBA" id="ARBA00048870"/>
    </source>
</evidence>
<dbReference type="FunFam" id="3.40.50.720:FF:000085">
    <property type="entry name" value="Dihydroflavonol reductase"/>
    <property type="match status" value="1"/>
</dbReference>
<feature type="domain" description="NAD-dependent epimerase/dehydratase" evidence="9">
    <location>
        <begin position="32"/>
        <end position="186"/>
    </location>
</feature>
<evidence type="ECO:0000256" key="5">
    <source>
        <dbReference type="ARBA" id="ARBA00039057"/>
    </source>
</evidence>
<keyword evidence="2" id="KW-0284">Flavonoid biosynthesis</keyword>
<reference evidence="10" key="1">
    <citation type="submission" date="2021-03" db="EMBL/GenBank/DDBJ databases">
        <authorList>
            <person name="Li Z."/>
            <person name="Yang C."/>
        </authorList>
    </citation>
    <scope>NUCLEOTIDE SEQUENCE</scope>
    <source>
        <strain evidence="10">Dzin_1.0</strain>
        <tissue evidence="10">Leaf</tissue>
    </source>
</reference>
<dbReference type="AlphaFoldDB" id="A0A9D5D895"/>
<evidence type="ECO:0000256" key="2">
    <source>
        <dbReference type="ARBA" id="ARBA00023241"/>
    </source>
</evidence>
<dbReference type="InterPro" id="IPR036291">
    <property type="entry name" value="NAD(P)-bd_dom_sf"/>
</dbReference>
<name>A0A9D5D895_9LILI</name>
<accession>A0A9D5D895</accession>
<comment type="similarity">
    <text evidence="3">Belongs to the NAD(P)-dependent epimerase/dehydratase family. Dihydroflavonol-4-reductase subfamily.</text>
</comment>
<dbReference type="OrthoDB" id="2735536at2759"/>
<dbReference type="Gene3D" id="3.40.50.720">
    <property type="entry name" value="NAD(P)-binding Rossmann-like Domain"/>
    <property type="match status" value="2"/>
</dbReference>
<dbReference type="Pfam" id="PF01370">
    <property type="entry name" value="Epimerase"/>
    <property type="match status" value="1"/>
</dbReference>
<dbReference type="EC" id="1.1.1.234" evidence="4"/>
<dbReference type="EMBL" id="JAGGNH010000001">
    <property type="protein sequence ID" value="KAJ0985885.1"/>
    <property type="molecule type" value="Genomic_DNA"/>
</dbReference>
<keyword evidence="11" id="KW-1185">Reference proteome</keyword>
<dbReference type="CDD" id="cd08958">
    <property type="entry name" value="FR_SDR_e"/>
    <property type="match status" value="1"/>
</dbReference>
<evidence type="ECO:0000256" key="3">
    <source>
        <dbReference type="ARBA" id="ARBA00023445"/>
    </source>
</evidence>
<dbReference type="GO" id="GO:0047890">
    <property type="term" value="F:flavanone 4-reductase activity"/>
    <property type="evidence" value="ECO:0007669"/>
    <property type="project" value="UniProtKB-EC"/>
</dbReference>
<dbReference type="GO" id="GO:0009813">
    <property type="term" value="P:flavonoid biosynthetic process"/>
    <property type="evidence" value="ECO:0007669"/>
    <property type="project" value="UniProtKB-KW"/>
</dbReference>
<dbReference type="InterPro" id="IPR050425">
    <property type="entry name" value="NAD(P)_dehydrat-like"/>
</dbReference>
<evidence type="ECO:0000256" key="1">
    <source>
        <dbReference type="ARBA" id="ARBA00023002"/>
    </source>
</evidence>
<evidence type="ECO:0000313" key="10">
    <source>
        <dbReference type="EMBL" id="KAJ0985885.1"/>
    </source>
</evidence>
<evidence type="ECO:0000256" key="4">
    <source>
        <dbReference type="ARBA" id="ARBA00039055"/>
    </source>
</evidence>
<dbReference type="Proteomes" id="UP001085076">
    <property type="component" value="Miscellaneous, Linkage group lg01"/>
</dbReference>
<evidence type="ECO:0000259" key="9">
    <source>
        <dbReference type="Pfam" id="PF01370"/>
    </source>
</evidence>
<dbReference type="PANTHER" id="PTHR10366:SF564">
    <property type="entry name" value="STEROL-4-ALPHA-CARBOXYLATE 3-DEHYDROGENASE, DECARBOXYLATING"/>
    <property type="match status" value="1"/>
</dbReference>
<comment type="catalytic activity">
    <reaction evidence="8">
        <text>a (2R,3S,4S)-leucoanthocyanidin + NADP(+) = a (2R,3R)-dihydroflavonol + NADPH + H(+)</text>
        <dbReference type="Rhea" id="RHEA:54444"/>
        <dbReference type="ChEBI" id="CHEBI:15378"/>
        <dbReference type="ChEBI" id="CHEBI:57783"/>
        <dbReference type="ChEBI" id="CHEBI:58349"/>
        <dbReference type="ChEBI" id="CHEBI:138176"/>
        <dbReference type="ChEBI" id="CHEBI:138188"/>
        <dbReference type="EC" id="1.1.1.219"/>
    </reaction>
</comment>
<evidence type="ECO:0000256" key="6">
    <source>
        <dbReference type="ARBA" id="ARBA00042087"/>
    </source>
</evidence>
<gene>
    <name evidence="10" type="ORF">J5N97_004241</name>
</gene>
<protein>
    <recommendedName>
        <fullName evidence="6">Flavanone 4-reductase</fullName>
        <ecNumber evidence="5">1.1.1.219</ecNumber>
        <ecNumber evidence="4">1.1.1.234</ecNumber>
    </recommendedName>
</protein>
<dbReference type="SUPFAM" id="SSF51735">
    <property type="entry name" value="NAD(P)-binding Rossmann-fold domains"/>
    <property type="match status" value="1"/>
</dbReference>
<proteinExistence type="inferred from homology"/>
<reference evidence="10" key="2">
    <citation type="journal article" date="2022" name="Hortic Res">
        <title>The genome of Dioscorea zingiberensis sheds light on the biosynthesis, origin and evolution of the medicinally important diosgenin saponins.</title>
        <authorList>
            <person name="Li Y."/>
            <person name="Tan C."/>
            <person name="Li Z."/>
            <person name="Guo J."/>
            <person name="Li S."/>
            <person name="Chen X."/>
            <person name="Wang C."/>
            <person name="Dai X."/>
            <person name="Yang H."/>
            <person name="Song W."/>
            <person name="Hou L."/>
            <person name="Xu J."/>
            <person name="Tong Z."/>
            <person name="Xu A."/>
            <person name="Yuan X."/>
            <person name="Wang W."/>
            <person name="Yang Q."/>
            <person name="Chen L."/>
            <person name="Sun Z."/>
            <person name="Wang K."/>
            <person name="Pan B."/>
            <person name="Chen J."/>
            <person name="Bao Y."/>
            <person name="Liu F."/>
            <person name="Qi X."/>
            <person name="Gang D.R."/>
            <person name="Wen J."/>
            <person name="Li J."/>
        </authorList>
    </citation>
    <scope>NUCLEOTIDE SEQUENCE</scope>
    <source>
        <strain evidence="10">Dzin_1.0</strain>
    </source>
</reference>
<organism evidence="10 11">
    <name type="scientific">Dioscorea zingiberensis</name>
    <dbReference type="NCBI Taxonomy" id="325984"/>
    <lineage>
        <taxon>Eukaryota</taxon>
        <taxon>Viridiplantae</taxon>
        <taxon>Streptophyta</taxon>
        <taxon>Embryophyta</taxon>
        <taxon>Tracheophyta</taxon>
        <taxon>Spermatophyta</taxon>
        <taxon>Magnoliopsida</taxon>
        <taxon>Liliopsida</taxon>
        <taxon>Dioscoreales</taxon>
        <taxon>Dioscoreaceae</taxon>
        <taxon>Dioscorea</taxon>
    </lineage>
</organism>
<comment type="caution">
    <text evidence="10">The sequence shown here is derived from an EMBL/GenBank/DDBJ whole genome shotgun (WGS) entry which is preliminary data.</text>
</comment>
<evidence type="ECO:0000256" key="8">
    <source>
        <dbReference type="ARBA" id="ARBA00049132"/>
    </source>
</evidence>
<dbReference type="InterPro" id="IPR001509">
    <property type="entry name" value="Epimerase_deHydtase"/>
</dbReference>
<dbReference type="PANTHER" id="PTHR10366">
    <property type="entry name" value="NAD DEPENDENT EPIMERASE/DEHYDRATASE"/>
    <property type="match status" value="1"/>
</dbReference>
<dbReference type="EC" id="1.1.1.219" evidence="5"/>
<comment type="catalytic activity">
    <reaction evidence="7">
        <text>(2S)-flavan-4-ol + NADP(+) = (2S)-flavanone + NADPH + H(+)</text>
        <dbReference type="Rhea" id="RHEA:11228"/>
        <dbReference type="ChEBI" id="CHEBI:15378"/>
        <dbReference type="ChEBI" id="CHEBI:15605"/>
        <dbReference type="ChEBI" id="CHEBI:15606"/>
        <dbReference type="ChEBI" id="CHEBI:57783"/>
        <dbReference type="ChEBI" id="CHEBI:58349"/>
        <dbReference type="EC" id="1.1.1.234"/>
    </reaction>
</comment>
<keyword evidence="1" id="KW-0560">Oxidoreductase</keyword>
<evidence type="ECO:0000313" key="11">
    <source>
        <dbReference type="Proteomes" id="UP001085076"/>
    </source>
</evidence>
<dbReference type="GO" id="GO:0045552">
    <property type="term" value="F:dihydroflavanol 4-reductase activity"/>
    <property type="evidence" value="ECO:0007669"/>
    <property type="project" value="UniProtKB-EC"/>
</dbReference>
<sequence length="273" mass="30414">MGEKGTVCVTGAAGYVGSWLVKCLLEHGYTVKATNETIKPAINGVLNILKSCLKSSSVRRVIYTSSAGAVALDGQQKPVYDENCWSDVDFCKTKKMVGWMYFVSKTLAEKAGFKFAEKNNIEFVSIIPTLVNGPFIMPTLPPSMLTALALITRNAPHYPALNPIQFNHVDDLCQAHIFLFEHPEAKGRYICSSHDITLPNLSTILREKYPEYDIPTEFEGVTEFSEIIKFPSKKLVELGFEFKYSLEDMFDGAIHSCIEKGLLPLETKKDEAV</sequence>